<dbReference type="SUPFAM" id="SSF47384">
    <property type="entry name" value="Homodimeric domain of signal transducing histidine kinase"/>
    <property type="match status" value="1"/>
</dbReference>
<reference evidence="12 13" key="1">
    <citation type="journal article" date="2011" name="J. Bacteriol.">
        <title>Genome sequence of Chthoniobacter flavus Ellin428, an aerobic heterotrophic soil bacterium.</title>
        <authorList>
            <person name="Kant R."/>
            <person name="van Passel M.W."/>
            <person name="Palva A."/>
            <person name="Lucas S."/>
            <person name="Lapidus A."/>
            <person name="Glavina Del Rio T."/>
            <person name="Dalin E."/>
            <person name="Tice H."/>
            <person name="Bruce D."/>
            <person name="Goodwin L."/>
            <person name="Pitluck S."/>
            <person name="Larimer F.W."/>
            <person name="Land M.L."/>
            <person name="Hauser L."/>
            <person name="Sangwan P."/>
            <person name="de Vos W.M."/>
            <person name="Janssen P.H."/>
            <person name="Smidt H."/>
        </authorList>
    </citation>
    <scope>NUCLEOTIDE SEQUENCE [LARGE SCALE GENOMIC DNA]</scope>
    <source>
        <strain evidence="12 13">Ellin428</strain>
    </source>
</reference>
<dbReference type="InterPro" id="IPR003661">
    <property type="entry name" value="HisK_dim/P_dom"/>
</dbReference>
<dbReference type="SUPFAM" id="SSF55785">
    <property type="entry name" value="PYP-like sensor domain (PAS domain)"/>
    <property type="match status" value="3"/>
</dbReference>
<dbReference type="SMART" id="SM00091">
    <property type="entry name" value="PAS"/>
    <property type="match status" value="3"/>
</dbReference>
<dbReference type="GO" id="GO:0007234">
    <property type="term" value="P:osmosensory signaling via phosphorelay pathway"/>
    <property type="evidence" value="ECO:0007669"/>
    <property type="project" value="TreeGrafter"/>
</dbReference>
<dbReference type="eggNOG" id="COG3829">
    <property type="taxonomic scope" value="Bacteria"/>
</dbReference>
<dbReference type="Gene3D" id="1.10.287.130">
    <property type="match status" value="1"/>
</dbReference>
<dbReference type="PANTHER" id="PTHR42878">
    <property type="entry name" value="TWO-COMPONENT HISTIDINE KINASE"/>
    <property type="match status" value="1"/>
</dbReference>
<dbReference type="SMART" id="SM00086">
    <property type="entry name" value="PAC"/>
    <property type="match status" value="2"/>
</dbReference>
<keyword evidence="13" id="KW-1185">Reference proteome</keyword>
<dbReference type="FunFam" id="3.30.565.10:FF:000006">
    <property type="entry name" value="Sensor histidine kinase WalK"/>
    <property type="match status" value="1"/>
</dbReference>
<feature type="transmembrane region" description="Helical" evidence="8">
    <location>
        <begin position="189"/>
        <end position="209"/>
    </location>
</feature>
<evidence type="ECO:0000259" key="9">
    <source>
        <dbReference type="PROSITE" id="PS50109"/>
    </source>
</evidence>
<dbReference type="Gene3D" id="3.30.450.20">
    <property type="entry name" value="PAS domain"/>
    <property type="match status" value="3"/>
</dbReference>
<dbReference type="AlphaFoldDB" id="B4CVI8"/>
<dbReference type="SMART" id="SM00387">
    <property type="entry name" value="HATPase_c"/>
    <property type="match status" value="1"/>
</dbReference>
<dbReference type="Pfam" id="PF05227">
    <property type="entry name" value="CHASE3"/>
    <property type="match status" value="1"/>
</dbReference>
<accession>B4CVI8</accession>
<dbReference type="CDD" id="cd00082">
    <property type="entry name" value="HisKA"/>
    <property type="match status" value="1"/>
</dbReference>
<name>B4CVI8_9BACT</name>
<evidence type="ECO:0000256" key="2">
    <source>
        <dbReference type="ARBA" id="ARBA00012438"/>
    </source>
</evidence>
<evidence type="ECO:0000256" key="3">
    <source>
        <dbReference type="ARBA" id="ARBA00022553"/>
    </source>
</evidence>
<dbReference type="NCBIfam" id="TIGR00229">
    <property type="entry name" value="sensory_box"/>
    <property type="match status" value="2"/>
</dbReference>
<evidence type="ECO:0000256" key="1">
    <source>
        <dbReference type="ARBA" id="ARBA00000085"/>
    </source>
</evidence>
<dbReference type="Gene3D" id="3.30.565.10">
    <property type="entry name" value="Histidine kinase-like ATPase, C-terminal domain"/>
    <property type="match status" value="1"/>
</dbReference>
<evidence type="ECO:0000256" key="6">
    <source>
        <dbReference type="ARBA" id="ARBA00023136"/>
    </source>
</evidence>
<evidence type="ECO:0000256" key="8">
    <source>
        <dbReference type="SAM" id="Phobius"/>
    </source>
</evidence>
<dbReference type="CDD" id="cd16921">
    <property type="entry name" value="HATPase_FilI-like"/>
    <property type="match status" value="1"/>
</dbReference>
<dbReference type="Pfam" id="PF00512">
    <property type="entry name" value="HisKA"/>
    <property type="match status" value="1"/>
</dbReference>
<dbReference type="InterPro" id="IPR036097">
    <property type="entry name" value="HisK_dim/P_sf"/>
</dbReference>
<dbReference type="CDD" id="cd00130">
    <property type="entry name" value="PAS"/>
    <property type="match status" value="2"/>
</dbReference>
<keyword evidence="5 12" id="KW-0418">Kinase</keyword>
<dbReference type="Pfam" id="PF08448">
    <property type="entry name" value="PAS_4"/>
    <property type="match status" value="2"/>
</dbReference>
<dbReference type="PANTHER" id="PTHR42878:SF15">
    <property type="entry name" value="BACTERIOPHYTOCHROME"/>
    <property type="match status" value="1"/>
</dbReference>
<feature type="transmembrane region" description="Helical" evidence="8">
    <location>
        <begin position="17"/>
        <end position="36"/>
    </location>
</feature>
<feature type="domain" description="PAC" evidence="11">
    <location>
        <begin position="303"/>
        <end position="355"/>
    </location>
</feature>
<evidence type="ECO:0000256" key="7">
    <source>
        <dbReference type="SAM" id="Coils"/>
    </source>
</evidence>
<dbReference type="InterPro" id="IPR013656">
    <property type="entry name" value="PAS_4"/>
</dbReference>
<dbReference type="InterPro" id="IPR003594">
    <property type="entry name" value="HATPase_dom"/>
</dbReference>
<dbReference type="InParanoid" id="B4CVI8"/>
<dbReference type="EC" id="2.7.13.3" evidence="2"/>
<dbReference type="SUPFAM" id="SSF55874">
    <property type="entry name" value="ATPase domain of HSP90 chaperone/DNA topoisomerase II/histidine kinase"/>
    <property type="match status" value="1"/>
</dbReference>
<dbReference type="SMART" id="SM00388">
    <property type="entry name" value="HisKA"/>
    <property type="match status" value="1"/>
</dbReference>
<evidence type="ECO:0000256" key="5">
    <source>
        <dbReference type="ARBA" id="ARBA00022777"/>
    </source>
</evidence>
<evidence type="ECO:0000256" key="4">
    <source>
        <dbReference type="ARBA" id="ARBA00022679"/>
    </source>
</evidence>
<dbReference type="GO" id="GO:0000156">
    <property type="term" value="F:phosphorelay response regulator activity"/>
    <property type="evidence" value="ECO:0007669"/>
    <property type="project" value="TreeGrafter"/>
</dbReference>
<dbReference type="InterPro" id="IPR005467">
    <property type="entry name" value="His_kinase_dom"/>
</dbReference>
<dbReference type="InterPro" id="IPR007891">
    <property type="entry name" value="CHASE3"/>
</dbReference>
<dbReference type="InterPro" id="IPR036890">
    <property type="entry name" value="HATPase_C_sf"/>
</dbReference>
<dbReference type="RefSeq" id="WP_006978002.1">
    <property type="nucleotide sequence ID" value="NZ_ABVL01000002.1"/>
</dbReference>
<feature type="coiled-coil region" evidence="7">
    <location>
        <begin position="611"/>
        <end position="645"/>
    </location>
</feature>
<keyword evidence="6 8" id="KW-0472">Membrane</keyword>
<dbReference type="InterPro" id="IPR000014">
    <property type="entry name" value="PAS"/>
</dbReference>
<dbReference type="InterPro" id="IPR004358">
    <property type="entry name" value="Sig_transdc_His_kin-like_C"/>
</dbReference>
<dbReference type="Pfam" id="PF13426">
    <property type="entry name" value="PAS_9"/>
    <property type="match status" value="1"/>
</dbReference>
<dbReference type="PRINTS" id="PR00344">
    <property type="entry name" value="BCTRLSENSOR"/>
</dbReference>
<feature type="domain" description="Histidine kinase" evidence="9">
    <location>
        <begin position="659"/>
        <end position="873"/>
    </location>
</feature>
<dbReference type="GO" id="GO:0016020">
    <property type="term" value="C:membrane"/>
    <property type="evidence" value="ECO:0007669"/>
    <property type="project" value="UniProtKB-SubCell"/>
</dbReference>
<keyword evidence="8" id="KW-1133">Transmembrane helix</keyword>
<dbReference type="PROSITE" id="PS50113">
    <property type="entry name" value="PAC"/>
    <property type="match status" value="2"/>
</dbReference>
<keyword evidence="3" id="KW-0597">Phosphoprotein</keyword>
<dbReference type="PROSITE" id="PS50109">
    <property type="entry name" value="HIS_KIN"/>
    <property type="match status" value="1"/>
</dbReference>
<dbReference type="Pfam" id="PF02518">
    <property type="entry name" value="HATPase_c"/>
    <property type="match status" value="1"/>
</dbReference>
<dbReference type="CDD" id="cd19410">
    <property type="entry name" value="HK9-like_sensor"/>
    <property type="match status" value="1"/>
</dbReference>
<evidence type="ECO:0000259" key="11">
    <source>
        <dbReference type="PROSITE" id="PS50113"/>
    </source>
</evidence>
<dbReference type="STRING" id="497964.CfE428DRAFT_0675"/>
<evidence type="ECO:0000313" key="12">
    <source>
        <dbReference type="EMBL" id="EDY21430.1"/>
    </source>
</evidence>
<evidence type="ECO:0000259" key="10">
    <source>
        <dbReference type="PROSITE" id="PS50112"/>
    </source>
</evidence>
<organism evidence="12 13">
    <name type="scientific">Chthoniobacter flavus Ellin428</name>
    <dbReference type="NCBI Taxonomy" id="497964"/>
    <lineage>
        <taxon>Bacteria</taxon>
        <taxon>Pseudomonadati</taxon>
        <taxon>Verrucomicrobiota</taxon>
        <taxon>Spartobacteria</taxon>
        <taxon>Chthoniobacterales</taxon>
        <taxon>Chthoniobacteraceae</taxon>
        <taxon>Chthoniobacter</taxon>
    </lineage>
</organism>
<keyword evidence="7" id="KW-0175">Coiled coil</keyword>
<dbReference type="Proteomes" id="UP000005824">
    <property type="component" value="Unassembled WGS sequence"/>
</dbReference>
<dbReference type="InterPro" id="IPR035965">
    <property type="entry name" value="PAS-like_dom_sf"/>
</dbReference>
<dbReference type="PROSITE" id="PS50112">
    <property type="entry name" value="PAS"/>
    <property type="match status" value="1"/>
</dbReference>
<dbReference type="InterPro" id="IPR050351">
    <property type="entry name" value="BphY/WalK/GraS-like"/>
</dbReference>
<comment type="caution">
    <text evidence="12">The sequence shown here is derived from an EMBL/GenBank/DDBJ whole genome shotgun (WGS) entry which is preliminary data.</text>
</comment>
<feature type="domain" description="PAC" evidence="11">
    <location>
        <begin position="431"/>
        <end position="483"/>
    </location>
</feature>
<gene>
    <name evidence="12" type="ORF">CfE428DRAFT_0675</name>
</gene>
<comment type="catalytic activity">
    <reaction evidence="1">
        <text>ATP + protein L-histidine = ADP + protein N-phospho-L-histidine.</text>
        <dbReference type="EC" id="2.7.13.3"/>
    </reaction>
</comment>
<dbReference type="InterPro" id="IPR001610">
    <property type="entry name" value="PAC"/>
</dbReference>
<dbReference type="GO" id="GO:0030295">
    <property type="term" value="F:protein kinase activator activity"/>
    <property type="evidence" value="ECO:0007669"/>
    <property type="project" value="TreeGrafter"/>
</dbReference>
<dbReference type="eggNOG" id="COG4251">
    <property type="taxonomic scope" value="Bacteria"/>
</dbReference>
<protein>
    <recommendedName>
        <fullName evidence="2">histidine kinase</fullName>
        <ecNumber evidence="2">2.7.13.3</ecNumber>
    </recommendedName>
</protein>
<dbReference type="GO" id="GO:0000155">
    <property type="term" value="F:phosphorelay sensor kinase activity"/>
    <property type="evidence" value="ECO:0007669"/>
    <property type="project" value="InterPro"/>
</dbReference>
<sequence precursor="true">MDQSPPKTVRRRETTNGVIAVILIALILLVAGFAFWSTSRMLDTLQWVDRTREVRLELERATVQIVDAETAERGFLLTGKADFLETFEPSLQAAHASLERLRTLTTDNPEQVKHLDHLQPLLEQRITRLRDQIKARESGGPDAAVGMVGGSEGRQLMQQVREEIRQMGDVEEILLAKQSEATRWASRTTLTAVVLGSAAMVVLMLVSVITTRRELRARKTSTQLQQAARDYAESIVDTVREPLVVLDRDMRIERANRAYYGTFGSNPEETEHHLLVEVGSGQWNGPELGKLLQEALKFDKRFDDLEWEYQHADGSHRTMLLNGCKLSRPESQSEAVLLAMEDITVRKKAEQELRTSEERYRTIVDSVTGYAIFMLDPDGKVANWSRGAERIKGYKSTEIIGRHFSRFYPAEDVAAGKPERELTEAREKGRVEDEGWRVRKDGTRFFANAIISAVRDANGQLKGFVKLVRDVTERHRIEQMHVHFRALFDSLPGLYVVLTPDFGIVAVSDAFLKATMTEREGLLGHKFFDVFPDNPNDPNATGETNLRASLNRVLKSHRSETMAIQKYDIRRPDGTFEERYWSPVNSPVLGADRRIEYLIHRVEDVTDFVKQKREAGQNVEIKNRLDNMEAEVFRSSQRVQAANNQLRAANSELEAFSYSVSHDLRAPLRHIDGFADLLGNHAGSTLDDKGKRYLKTISDSAKRMGALIDDLLVFSRIGRAEMKRTNVNLNALVDEVIQELRIETSARNVVWKRQELPAADADPALLRQVLVNLLANAVKYTRPKDPAVIEVGYVKKGDEDALYVRDNGVGFDMTYVGKLFGVFQRLHRAEEFEGTGIGLANVQRIIVRHGGRVWAESQLGEGATFYFTLPIASGSNLSIAEPVTSSHDSQS</sequence>
<keyword evidence="4" id="KW-0808">Transferase</keyword>
<keyword evidence="8" id="KW-0812">Transmembrane</keyword>
<proteinExistence type="predicted"/>
<dbReference type="EMBL" id="ABVL01000002">
    <property type="protein sequence ID" value="EDY21430.1"/>
    <property type="molecule type" value="Genomic_DNA"/>
</dbReference>
<evidence type="ECO:0000313" key="13">
    <source>
        <dbReference type="Proteomes" id="UP000005824"/>
    </source>
</evidence>
<dbReference type="InterPro" id="IPR000700">
    <property type="entry name" value="PAS-assoc_C"/>
</dbReference>
<feature type="domain" description="PAS" evidence="10">
    <location>
        <begin position="356"/>
        <end position="429"/>
    </location>
</feature>